<protein>
    <submittedName>
        <fullName evidence="9">Peptide/nickel transport system permease protein</fullName>
    </submittedName>
</protein>
<evidence type="ECO:0000256" key="2">
    <source>
        <dbReference type="ARBA" id="ARBA00022448"/>
    </source>
</evidence>
<organism evidence="9 10">
    <name type="scientific">Aquamicrobium terrae</name>
    <dbReference type="NCBI Taxonomy" id="1324945"/>
    <lineage>
        <taxon>Bacteria</taxon>
        <taxon>Pseudomonadati</taxon>
        <taxon>Pseudomonadota</taxon>
        <taxon>Alphaproteobacteria</taxon>
        <taxon>Hyphomicrobiales</taxon>
        <taxon>Phyllobacteriaceae</taxon>
        <taxon>Aquamicrobium</taxon>
    </lineage>
</organism>
<feature type="domain" description="ABC transmembrane type-1" evidence="8">
    <location>
        <begin position="95"/>
        <end position="308"/>
    </location>
</feature>
<comment type="similarity">
    <text evidence="7">Belongs to the binding-protein-dependent transport system permease family.</text>
</comment>
<comment type="caution">
    <text evidence="9">The sequence shown here is derived from an EMBL/GenBank/DDBJ whole genome shotgun (WGS) entry which is preliminary data.</text>
</comment>
<accession>A0ABV2N6T3</accession>
<keyword evidence="3" id="KW-1003">Cell membrane</keyword>
<dbReference type="CDD" id="cd06261">
    <property type="entry name" value="TM_PBP2"/>
    <property type="match status" value="1"/>
</dbReference>
<evidence type="ECO:0000256" key="1">
    <source>
        <dbReference type="ARBA" id="ARBA00004651"/>
    </source>
</evidence>
<dbReference type="InterPro" id="IPR035906">
    <property type="entry name" value="MetI-like_sf"/>
</dbReference>
<dbReference type="Pfam" id="PF19300">
    <property type="entry name" value="BPD_transp_1_N"/>
    <property type="match status" value="1"/>
</dbReference>
<gene>
    <name evidence="9" type="ORF">ABID37_004769</name>
</gene>
<dbReference type="EMBL" id="JBEPML010000025">
    <property type="protein sequence ID" value="MET3794529.1"/>
    <property type="molecule type" value="Genomic_DNA"/>
</dbReference>
<reference evidence="9 10" key="1">
    <citation type="submission" date="2024-06" db="EMBL/GenBank/DDBJ databases">
        <title>Genomic Encyclopedia of Type Strains, Phase IV (KMG-IV): sequencing the most valuable type-strain genomes for metagenomic binning, comparative biology and taxonomic classification.</title>
        <authorList>
            <person name="Goeker M."/>
        </authorList>
    </citation>
    <scope>NUCLEOTIDE SEQUENCE [LARGE SCALE GENOMIC DNA]</scope>
    <source>
        <strain evidence="9 10">DSM 27865</strain>
    </source>
</reference>
<keyword evidence="5 7" id="KW-1133">Transmembrane helix</keyword>
<evidence type="ECO:0000256" key="3">
    <source>
        <dbReference type="ARBA" id="ARBA00022475"/>
    </source>
</evidence>
<dbReference type="Pfam" id="PF00528">
    <property type="entry name" value="BPD_transp_1"/>
    <property type="match status" value="1"/>
</dbReference>
<feature type="transmembrane region" description="Helical" evidence="7">
    <location>
        <begin position="250"/>
        <end position="271"/>
    </location>
</feature>
<evidence type="ECO:0000313" key="10">
    <source>
        <dbReference type="Proteomes" id="UP001549076"/>
    </source>
</evidence>
<keyword evidence="6 7" id="KW-0472">Membrane</keyword>
<dbReference type="Gene3D" id="1.10.3720.10">
    <property type="entry name" value="MetI-like"/>
    <property type="match status" value="1"/>
</dbReference>
<feature type="transmembrane region" description="Helical" evidence="7">
    <location>
        <begin position="292"/>
        <end position="315"/>
    </location>
</feature>
<evidence type="ECO:0000313" key="9">
    <source>
        <dbReference type="EMBL" id="MET3794529.1"/>
    </source>
</evidence>
<name>A0ABV2N6T3_9HYPH</name>
<dbReference type="InterPro" id="IPR000515">
    <property type="entry name" value="MetI-like"/>
</dbReference>
<feature type="transmembrane region" description="Helical" evidence="7">
    <location>
        <begin position="95"/>
        <end position="122"/>
    </location>
</feature>
<keyword evidence="10" id="KW-1185">Reference proteome</keyword>
<proteinExistence type="inferred from homology"/>
<evidence type="ECO:0000256" key="6">
    <source>
        <dbReference type="ARBA" id="ARBA00023136"/>
    </source>
</evidence>
<dbReference type="PANTHER" id="PTHR43163">
    <property type="entry name" value="DIPEPTIDE TRANSPORT SYSTEM PERMEASE PROTEIN DPPB-RELATED"/>
    <property type="match status" value="1"/>
</dbReference>
<sequence>MIDYIVRRTLLNIMLLVMLTTLMFILFRLVPADPVAVILSPDVPEDVRNALRRDWGLDRPLAEQFLAYIWNLLRGDFGISFAYQQPVWTVLSDKLLNTVVLMIPATLVAVIIGIAGGVLFAWKRGTWLELIGVILPPVLRGIPVFWLGVILLMIFAYGLKWFPIGGMSAVGVMPASKWDIYLSVEFLRHLALPALCMILTSISEPILIMRSSMLETSGEDYLELIRAKGASEGRILYHAARGSMLPVVTWVFHMFGYAISSTVVIEIVFSWPGLGREMVNAISAYDYPLVQASFFLISVIVISLNFLTDIVYGFLDPRVTYS</sequence>
<dbReference type="RefSeq" id="WP_354199371.1">
    <property type="nucleotide sequence ID" value="NZ_JBEPML010000025.1"/>
</dbReference>
<evidence type="ECO:0000256" key="4">
    <source>
        <dbReference type="ARBA" id="ARBA00022692"/>
    </source>
</evidence>
<dbReference type="Proteomes" id="UP001549076">
    <property type="component" value="Unassembled WGS sequence"/>
</dbReference>
<dbReference type="SUPFAM" id="SSF161098">
    <property type="entry name" value="MetI-like"/>
    <property type="match status" value="1"/>
</dbReference>
<feature type="transmembrane region" description="Helical" evidence="7">
    <location>
        <begin position="180"/>
        <end position="202"/>
    </location>
</feature>
<feature type="transmembrane region" description="Helical" evidence="7">
    <location>
        <begin position="9"/>
        <end position="30"/>
    </location>
</feature>
<comment type="subcellular location">
    <subcellularLocation>
        <location evidence="1 7">Cell membrane</location>
        <topology evidence="1 7">Multi-pass membrane protein</topology>
    </subcellularLocation>
</comment>
<evidence type="ECO:0000259" key="8">
    <source>
        <dbReference type="PROSITE" id="PS50928"/>
    </source>
</evidence>
<keyword evidence="4 7" id="KW-0812">Transmembrane</keyword>
<keyword evidence="2 7" id="KW-0813">Transport</keyword>
<feature type="transmembrane region" description="Helical" evidence="7">
    <location>
        <begin position="142"/>
        <end position="159"/>
    </location>
</feature>
<dbReference type="PROSITE" id="PS50928">
    <property type="entry name" value="ABC_TM1"/>
    <property type="match status" value="1"/>
</dbReference>
<evidence type="ECO:0000256" key="7">
    <source>
        <dbReference type="RuleBase" id="RU363032"/>
    </source>
</evidence>
<evidence type="ECO:0000256" key="5">
    <source>
        <dbReference type="ARBA" id="ARBA00022989"/>
    </source>
</evidence>
<dbReference type="PANTHER" id="PTHR43163:SF6">
    <property type="entry name" value="DIPEPTIDE TRANSPORT SYSTEM PERMEASE PROTEIN DPPB-RELATED"/>
    <property type="match status" value="1"/>
</dbReference>
<dbReference type="InterPro" id="IPR045621">
    <property type="entry name" value="BPD_transp_1_N"/>
</dbReference>